<evidence type="ECO:0000313" key="13">
    <source>
        <dbReference type="Proteomes" id="UP001491310"/>
    </source>
</evidence>
<evidence type="ECO:0000256" key="8">
    <source>
        <dbReference type="ARBA" id="ARBA00023274"/>
    </source>
</evidence>
<evidence type="ECO:0000256" key="2">
    <source>
        <dbReference type="ARBA" id="ARBA00004604"/>
    </source>
</evidence>
<dbReference type="Pfam" id="PF16969">
    <property type="entry name" value="SRP68"/>
    <property type="match status" value="1"/>
</dbReference>
<proteinExistence type="inferred from homology"/>
<evidence type="ECO:0000256" key="11">
    <source>
        <dbReference type="SAM" id="MobiDB-lite"/>
    </source>
</evidence>
<dbReference type="PANTHER" id="PTHR12860:SF0">
    <property type="entry name" value="SIGNAL RECOGNITION PARTICLE SUBUNIT SRP68"/>
    <property type="match status" value="1"/>
</dbReference>
<comment type="subcellular location">
    <subcellularLocation>
        <location evidence="1 10">Cytoplasm</location>
    </subcellularLocation>
    <subcellularLocation>
        <location evidence="2">Nucleus</location>
        <location evidence="2">Nucleolus</location>
    </subcellularLocation>
</comment>
<keyword evidence="6 10" id="KW-0733">Signal recognition particle</keyword>
<feature type="region of interest" description="Disordered" evidence="11">
    <location>
        <begin position="1"/>
        <end position="20"/>
    </location>
</feature>
<evidence type="ECO:0000256" key="4">
    <source>
        <dbReference type="ARBA" id="ARBA00022490"/>
    </source>
</evidence>
<evidence type="ECO:0000256" key="9">
    <source>
        <dbReference type="ARBA" id="ARBA00029498"/>
    </source>
</evidence>
<comment type="similarity">
    <text evidence="3 10">Belongs to the SRP68 family.</text>
</comment>
<evidence type="ECO:0000256" key="1">
    <source>
        <dbReference type="ARBA" id="ARBA00004496"/>
    </source>
</evidence>
<evidence type="ECO:0000256" key="6">
    <source>
        <dbReference type="ARBA" id="ARBA00023135"/>
    </source>
</evidence>
<dbReference type="Gene3D" id="1.10.3450.40">
    <property type="entry name" value="Signal recognition particle, SRP68 subunit, RNA-binding domain"/>
    <property type="match status" value="1"/>
</dbReference>
<comment type="function">
    <text evidence="10">Component of the signal recognition particle (SRP) complex, a ribonucleoprotein complex that mediates the cotranslational targeting of secretory and membrane proteins to the endoplasmic reticulum (ER). The SRP complex interacts with the signal sequence in nascent secretory and membrane proteins and directs them to the membrane of the ER.</text>
</comment>
<keyword evidence="13" id="KW-1185">Reference proteome</keyword>
<name>A0ABR2YG49_9CHLO</name>
<evidence type="ECO:0000256" key="10">
    <source>
        <dbReference type="PIRNR" id="PIRNR038995"/>
    </source>
</evidence>
<dbReference type="EMBL" id="JALJOT010000012">
    <property type="protein sequence ID" value="KAK9904768.1"/>
    <property type="molecule type" value="Genomic_DNA"/>
</dbReference>
<organism evidence="12 13">
    <name type="scientific">Coccomyxa subellipsoidea</name>
    <dbReference type="NCBI Taxonomy" id="248742"/>
    <lineage>
        <taxon>Eukaryota</taxon>
        <taxon>Viridiplantae</taxon>
        <taxon>Chlorophyta</taxon>
        <taxon>core chlorophytes</taxon>
        <taxon>Trebouxiophyceae</taxon>
        <taxon>Trebouxiophyceae incertae sedis</taxon>
        <taxon>Coccomyxaceae</taxon>
        <taxon>Coccomyxa</taxon>
    </lineage>
</organism>
<dbReference type="InterPro" id="IPR038253">
    <property type="entry name" value="SRP68_N_sf"/>
</dbReference>
<comment type="caution">
    <text evidence="12">The sequence shown here is derived from an EMBL/GenBank/DDBJ whole genome shotgun (WGS) entry which is preliminary data.</text>
</comment>
<reference evidence="12 13" key="1">
    <citation type="journal article" date="2024" name="Nat. Commun.">
        <title>Phylogenomics reveals the evolutionary origins of lichenization in chlorophyte algae.</title>
        <authorList>
            <person name="Puginier C."/>
            <person name="Libourel C."/>
            <person name="Otte J."/>
            <person name="Skaloud P."/>
            <person name="Haon M."/>
            <person name="Grisel S."/>
            <person name="Petersen M."/>
            <person name="Berrin J.G."/>
            <person name="Delaux P.M."/>
            <person name="Dal Grande F."/>
            <person name="Keller J."/>
        </authorList>
    </citation>
    <scope>NUCLEOTIDE SEQUENCE [LARGE SCALE GENOMIC DNA]</scope>
    <source>
        <strain evidence="12 13">SAG 216-7</strain>
    </source>
</reference>
<keyword evidence="7" id="KW-0539">Nucleus</keyword>
<evidence type="ECO:0000256" key="3">
    <source>
        <dbReference type="ARBA" id="ARBA00009352"/>
    </source>
</evidence>
<evidence type="ECO:0000256" key="5">
    <source>
        <dbReference type="ARBA" id="ARBA00022884"/>
    </source>
</evidence>
<keyword evidence="4 10" id="KW-0963">Cytoplasm</keyword>
<dbReference type="Proteomes" id="UP001491310">
    <property type="component" value="Unassembled WGS sequence"/>
</dbReference>
<sequence>MATGETPAVPEPMNVDEGDDVAPAPLLSLSLLQVVKTAQAQHGLRHSDYTRYRQYCTRKLHRLYKAVKMTHGRGKYLPRRLEANTVTEVGHLLIPLVGAERCWSQAMEMRAQLEKEPLSYKRQHMIRRLAKAAQLAGQLSDLASKCCDDGTALETEAYALFMAGNLLFEKQQWEAALAKLARAKSVYQELARLGSLEQQALLHKQLDDLGAPISFCKYKLKLSNDDDANGLSVPDSPSAKVIQSKLESLAAQQGAQQGASAKGVSAIAWRGNTSVVAAERVRTTLATALDLAKQVDEAKAANKPLDQLLELYDSLIAAFNEAKGYVRHSISGGRANEASSGVDELKALDVTVTGLQLERTIERGQAQVADTRARYESSSQSEPTVQKAVKKKKAKLDKGGPAKAEDVVRLYDSLMSSMKELSENAARLGGATGEILLEECTAKRATFQALRCFYAARSYLAAGKPLEALGLFQRTAQRAQQAEAAWDDLERPSTDALAELNALKTQSQAWQCAAHAEYLAQQVLAEQEAQEGIDKMGLDAKPAAAARYLVDDLDRWESFAGGESRPARLCRVPPQPASVAVRPFMLDSALNYIQAPSLEHRTAKEEFKSTFSRIFAWGTKK</sequence>
<dbReference type="PIRSF" id="PIRSF038995">
    <property type="entry name" value="SRP68"/>
    <property type="match status" value="1"/>
</dbReference>
<dbReference type="InterPro" id="IPR026258">
    <property type="entry name" value="SRP68"/>
</dbReference>
<keyword evidence="8 10" id="KW-0687">Ribonucleoprotein</keyword>
<protein>
    <recommendedName>
        <fullName evidence="9 10">Signal recognition particle subunit SRP68</fullName>
        <shortName evidence="10">SRP68</shortName>
    </recommendedName>
</protein>
<dbReference type="PANTHER" id="PTHR12860">
    <property type="entry name" value="SIGNAL RECOGNITION PARTICLE 68 KDA PROTEIN"/>
    <property type="match status" value="1"/>
</dbReference>
<accession>A0ABR2YG49</accession>
<dbReference type="InterPro" id="IPR034652">
    <property type="entry name" value="SRP68-RBD"/>
</dbReference>
<evidence type="ECO:0000313" key="12">
    <source>
        <dbReference type="EMBL" id="KAK9904768.1"/>
    </source>
</evidence>
<gene>
    <name evidence="12" type="ORF">WJX75_002167</name>
</gene>
<dbReference type="SUPFAM" id="SSF48452">
    <property type="entry name" value="TPR-like"/>
    <property type="match status" value="1"/>
</dbReference>
<dbReference type="InterPro" id="IPR011990">
    <property type="entry name" value="TPR-like_helical_dom_sf"/>
</dbReference>
<dbReference type="CDD" id="cd15481">
    <property type="entry name" value="SRP68-RBD"/>
    <property type="match status" value="1"/>
</dbReference>
<feature type="region of interest" description="Disordered" evidence="11">
    <location>
        <begin position="368"/>
        <end position="397"/>
    </location>
</feature>
<evidence type="ECO:0000256" key="7">
    <source>
        <dbReference type="ARBA" id="ARBA00023242"/>
    </source>
</evidence>
<keyword evidence="5 10" id="KW-0694">RNA-binding</keyword>